<proteinExistence type="predicted"/>
<dbReference type="AlphaFoldDB" id="A0A3E1K9G1"/>
<keyword evidence="1" id="KW-0031">Aminopeptidase</keyword>
<dbReference type="InterPro" id="IPR007484">
    <property type="entry name" value="Peptidase_M28"/>
</dbReference>
<dbReference type="Gene3D" id="3.40.630.10">
    <property type="entry name" value="Zn peptidases"/>
    <property type="match status" value="1"/>
</dbReference>
<organism evidence="9 10">
    <name type="scientific">Wenzhouxiangella sediminis</name>
    <dbReference type="NCBI Taxonomy" id="1792836"/>
    <lineage>
        <taxon>Bacteria</taxon>
        <taxon>Pseudomonadati</taxon>
        <taxon>Pseudomonadota</taxon>
        <taxon>Gammaproteobacteria</taxon>
        <taxon>Chromatiales</taxon>
        <taxon>Wenzhouxiangellaceae</taxon>
        <taxon>Wenzhouxiangella</taxon>
    </lineage>
</organism>
<dbReference type="PANTHER" id="PTHR12147">
    <property type="entry name" value="METALLOPEPTIDASE M28 FAMILY MEMBER"/>
    <property type="match status" value="1"/>
</dbReference>
<dbReference type="GO" id="GO:0008235">
    <property type="term" value="F:metalloexopeptidase activity"/>
    <property type="evidence" value="ECO:0007669"/>
    <property type="project" value="InterPro"/>
</dbReference>
<evidence type="ECO:0000256" key="5">
    <source>
        <dbReference type="ARBA" id="ARBA00022801"/>
    </source>
</evidence>
<name>A0A3E1K9G1_9GAMM</name>
<dbReference type="EMBL" id="QUZK01000031">
    <property type="protein sequence ID" value="RFF30795.1"/>
    <property type="molecule type" value="Genomic_DNA"/>
</dbReference>
<feature type="domain" description="Peptidase M28" evidence="8">
    <location>
        <begin position="329"/>
        <end position="536"/>
    </location>
</feature>
<keyword evidence="5" id="KW-0378">Hydrolase</keyword>
<evidence type="ECO:0000256" key="1">
    <source>
        <dbReference type="ARBA" id="ARBA00022438"/>
    </source>
</evidence>
<dbReference type="PROSITE" id="PS51257">
    <property type="entry name" value="PROKAR_LIPOPROTEIN"/>
    <property type="match status" value="1"/>
</dbReference>
<evidence type="ECO:0000313" key="9">
    <source>
        <dbReference type="EMBL" id="RFF30795.1"/>
    </source>
</evidence>
<dbReference type="SUPFAM" id="SSF53187">
    <property type="entry name" value="Zn-dependent exopeptidases"/>
    <property type="match status" value="1"/>
</dbReference>
<feature type="signal peptide" evidence="7">
    <location>
        <begin position="1"/>
        <end position="22"/>
    </location>
</feature>
<gene>
    <name evidence="9" type="ORF">DZC52_06690</name>
</gene>
<evidence type="ECO:0000313" key="10">
    <source>
        <dbReference type="Proteomes" id="UP000260351"/>
    </source>
</evidence>
<dbReference type="SUPFAM" id="SSF52025">
    <property type="entry name" value="PA domain"/>
    <property type="match status" value="1"/>
</dbReference>
<comment type="caution">
    <text evidence="9">The sequence shown here is derived from an EMBL/GenBank/DDBJ whole genome shotgun (WGS) entry which is preliminary data.</text>
</comment>
<dbReference type="Pfam" id="PF04389">
    <property type="entry name" value="Peptidase_M28"/>
    <property type="match status" value="1"/>
</dbReference>
<reference evidence="9 10" key="1">
    <citation type="submission" date="2018-08" db="EMBL/GenBank/DDBJ databases">
        <title>Wenzhouxiangella salilacus sp. nov., a novel bacterium isolated from a saline lake in Xinjiang Province, China.</title>
        <authorList>
            <person name="Han S."/>
        </authorList>
    </citation>
    <scope>NUCLEOTIDE SEQUENCE [LARGE SCALE GENOMIC DNA]</scope>
    <source>
        <strain evidence="9 10">XDB06</strain>
    </source>
</reference>
<evidence type="ECO:0000256" key="4">
    <source>
        <dbReference type="ARBA" id="ARBA00022729"/>
    </source>
</evidence>
<feature type="chain" id="PRO_5017659052" evidence="7">
    <location>
        <begin position="23"/>
        <end position="577"/>
    </location>
</feature>
<accession>A0A3E1K9G1</accession>
<dbReference type="PANTHER" id="PTHR12147:SF56">
    <property type="entry name" value="AMINOPEPTIDASE YDR415C-RELATED"/>
    <property type="match status" value="1"/>
</dbReference>
<evidence type="ECO:0000256" key="6">
    <source>
        <dbReference type="ARBA" id="ARBA00022833"/>
    </source>
</evidence>
<protein>
    <submittedName>
        <fullName evidence="9">Peptidase M28</fullName>
    </submittedName>
</protein>
<dbReference type="GO" id="GO:0046872">
    <property type="term" value="F:metal ion binding"/>
    <property type="evidence" value="ECO:0007669"/>
    <property type="project" value="UniProtKB-KW"/>
</dbReference>
<sequence length="577" mass="63467">MYRLPTTFALAFLLAACGGESAPEPAEETPSEQSAIDTAAAETAAMDSNRQSLPEVPGDGVSTERFARDVRTLASDEFAGRAPGTRGGRMTIDYLVREFSEMGLEPGYGDSYLQPVPMIELTNAERSAIAVDLQGESMTLSYPEQMVINSRRLGTEPHAIEDSEVVFVGYGIVAPEYDWNDYEGLDVEGKTVVILVNDPGFATGDESLFNGRAMTYYGRWTYKYEEAARQGAAAALVVHETEPASYPWEVVINSWSGAEFVLASDESAPRVALEGWLTVDAARDLFSRAGLDYEQQKERAKQPGFEWVSLNARANAKVRNSTRRGTSYNVLAQLPGSERPAEAVIYMAHWDHLGRNLARSGSEGIYNGAVDNASGTAGLLELARLNAAAGPAERTQLFAAVTLEEYGLLGSRQYANDPVYPPGMTAAAINMDAMTVLGPTHDVTVIGYGSSELEEILASAAERQGRHTEREPSPEAGYYYRSDHFNLAKIGIPALYAKGGVDHREKGREYGLEWQAQYRAERYHKTADTYGEDWDLRGVAEDLELLYAVGREVADSDRWPEWYEGNEFKAIREESRK</sequence>
<dbReference type="GO" id="GO:0004177">
    <property type="term" value="F:aminopeptidase activity"/>
    <property type="evidence" value="ECO:0007669"/>
    <property type="project" value="UniProtKB-KW"/>
</dbReference>
<evidence type="ECO:0000256" key="2">
    <source>
        <dbReference type="ARBA" id="ARBA00022670"/>
    </source>
</evidence>
<dbReference type="OrthoDB" id="9778250at2"/>
<keyword evidence="6" id="KW-0862">Zinc</keyword>
<dbReference type="Gene3D" id="3.50.30.30">
    <property type="match status" value="1"/>
</dbReference>
<keyword evidence="10" id="KW-1185">Reference proteome</keyword>
<dbReference type="RefSeq" id="WP_116650358.1">
    <property type="nucleotide sequence ID" value="NZ_QUZK01000031.1"/>
</dbReference>
<dbReference type="Proteomes" id="UP000260351">
    <property type="component" value="Unassembled WGS sequence"/>
</dbReference>
<dbReference type="GO" id="GO:0006508">
    <property type="term" value="P:proteolysis"/>
    <property type="evidence" value="ECO:0007669"/>
    <property type="project" value="UniProtKB-KW"/>
</dbReference>
<dbReference type="InterPro" id="IPR045175">
    <property type="entry name" value="M28_fam"/>
</dbReference>
<keyword evidence="2" id="KW-0645">Protease</keyword>
<dbReference type="InterPro" id="IPR046450">
    <property type="entry name" value="PA_dom_sf"/>
</dbReference>
<keyword evidence="3" id="KW-0479">Metal-binding</keyword>
<evidence type="ECO:0000256" key="7">
    <source>
        <dbReference type="SAM" id="SignalP"/>
    </source>
</evidence>
<evidence type="ECO:0000256" key="3">
    <source>
        <dbReference type="ARBA" id="ARBA00022723"/>
    </source>
</evidence>
<evidence type="ECO:0000259" key="8">
    <source>
        <dbReference type="Pfam" id="PF04389"/>
    </source>
</evidence>
<keyword evidence="4 7" id="KW-0732">Signal</keyword>